<dbReference type="PANTHER" id="PTHR47926:SF537">
    <property type="entry name" value="PENTACOTRIPEPTIDE-REPEAT REGION OF PRORP DOMAIN-CONTAINING PROTEIN"/>
    <property type="match status" value="1"/>
</dbReference>
<dbReference type="FunFam" id="1.25.40.10:FF:000184">
    <property type="entry name" value="Pentatricopeptide repeat-containing protein, chloroplastic"/>
    <property type="match status" value="1"/>
</dbReference>
<dbReference type="GO" id="GO:0008270">
    <property type="term" value="F:zinc ion binding"/>
    <property type="evidence" value="ECO:0007669"/>
    <property type="project" value="InterPro"/>
</dbReference>
<gene>
    <name evidence="4" type="ORF">GIB67_017177</name>
</gene>
<evidence type="ECO:0000256" key="1">
    <source>
        <dbReference type="ARBA" id="ARBA00022737"/>
    </source>
</evidence>
<dbReference type="InterPro" id="IPR002885">
    <property type="entry name" value="PPR_rpt"/>
</dbReference>
<dbReference type="Pfam" id="PF13041">
    <property type="entry name" value="PPR_2"/>
    <property type="match status" value="2"/>
</dbReference>
<dbReference type="FunFam" id="1.25.40.10:FF:000348">
    <property type="entry name" value="Pentatricopeptide repeat-containing protein chloroplastic"/>
    <property type="match status" value="1"/>
</dbReference>
<dbReference type="PANTHER" id="PTHR47926">
    <property type="entry name" value="PENTATRICOPEPTIDE REPEAT-CONTAINING PROTEIN"/>
    <property type="match status" value="1"/>
</dbReference>
<feature type="repeat" description="PPR" evidence="2">
    <location>
        <begin position="99"/>
        <end position="133"/>
    </location>
</feature>
<feature type="repeat" description="PPR" evidence="2">
    <location>
        <begin position="200"/>
        <end position="230"/>
    </location>
</feature>
<dbReference type="InterPro" id="IPR046849">
    <property type="entry name" value="E2_motif"/>
</dbReference>
<keyword evidence="1" id="KW-0677">Repeat</keyword>
<dbReference type="EMBL" id="JACGCM010000719">
    <property type="protein sequence ID" value="KAF6167682.1"/>
    <property type="molecule type" value="Genomic_DNA"/>
</dbReference>
<dbReference type="NCBIfam" id="TIGR00756">
    <property type="entry name" value="PPR"/>
    <property type="match status" value="4"/>
</dbReference>
<keyword evidence="5" id="KW-1185">Reference proteome</keyword>
<feature type="repeat" description="PPR" evidence="2">
    <location>
        <begin position="231"/>
        <end position="265"/>
    </location>
</feature>
<evidence type="ECO:0000256" key="2">
    <source>
        <dbReference type="PROSITE-ProRule" id="PRU00708"/>
    </source>
</evidence>
<dbReference type="Pfam" id="PF20430">
    <property type="entry name" value="Eplus_motif"/>
    <property type="match status" value="1"/>
</dbReference>
<sequence length="538" mass="59500">MVQAFSEIPGFESNVFSLYTHWMKTSDPKSPIGRPNRFSFPPLLKTCVGVRALMGVHGQVEKIGVSGDVYVGTTLVDCYSKCGAVGFARSVFDEMRVRNVVSWNTMISGLAKSGDVGGARELFEGMPERNLVSWTSLISGYAQNGFFREALDVYEWMGVEGVRANEVTLVSVLSACANIGALSMGRKVHSFMEDRKFELNVFVGSALIDMYSKCGMIGDALRVFQTMRHSNVVACSAMIVGLAMNGKGVEAIEIFEMMKLQGMLPNEITFIGVLCACCHTGMVDKGKIYYSSMTQEYSLVPKLQHYACMVDLYGRAGYLDQAYEFIKEMPIKPDVVVWGALLGACKTHKDFKLGVFAANQILELEPRHSGAFVFLSSASAKAGDWDGVKKVKQMIDSSGMKRTAGKSWIELNNVVHQFFAGDQSHPQSDKIYARLDELGKLLEVEGYKPNVDSVISDIDDEEKELSLNVHSEKLAIAFGLINTPEGTLIRIVKNIRVCDDCHSSIKLISKIVNRDIVLRDGNRFHHFSGGLCSCQDYW</sequence>
<dbReference type="InterPro" id="IPR032867">
    <property type="entry name" value="DYW_dom"/>
</dbReference>
<dbReference type="InterPro" id="IPR046960">
    <property type="entry name" value="PPR_At4g14850-like_plant"/>
</dbReference>
<dbReference type="InterPro" id="IPR046848">
    <property type="entry name" value="E_motif"/>
</dbReference>
<dbReference type="Gene3D" id="1.25.40.10">
    <property type="entry name" value="Tetratricopeptide repeat domain"/>
    <property type="match status" value="3"/>
</dbReference>
<dbReference type="GO" id="GO:0009451">
    <property type="term" value="P:RNA modification"/>
    <property type="evidence" value="ECO:0007669"/>
    <property type="project" value="InterPro"/>
</dbReference>
<dbReference type="PROSITE" id="PS51375">
    <property type="entry name" value="PPR"/>
    <property type="match status" value="3"/>
</dbReference>
<reference evidence="4 5" key="1">
    <citation type="journal article" date="2020" name="IScience">
        <title>Genome Sequencing of the Endangered Kingdonia uniflora (Circaeasteraceae, Ranunculales) Reveals Potential Mechanisms of Evolutionary Specialization.</title>
        <authorList>
            <person name="Sun Y."/>
            <person name="Deng T."/>
            <person name="Zhang A."/>
            <person name="Moore M.J."/>
            <person name="Landis J.B."/>
            <person name="Lin N."/>
            <person name="Zhang H."/>
            <person name="Zhang X."/>
            <person name="Huang J."/>
            <person name="Zhang X."/>
            <person name="Sun H."/>
            <person name="Wang H."/>
        </authorList>
    </citation>
    <scope>NUCLEOTIDE SEQUENCE [LARGE SCALE GENOMIC DNA]</scope>
    <source>
        <strain evidence="4">TB1705</strain>
        <tissue evidence="4">Leaf</tissue>
    </source>
</reference>
<dbReference type="Proteomes" id="UP000541444">
    <property type="component" value="Unassembled WGS sequence"/>
</dbReference>
<name>A0A7J7NL55_9MAGN</name>
<dbReference type="Pfam" id="PF20431">
    <property type="entry name" value="E_motif"/>
    <property type="match status" value="1"/>
</dbReference>
<dbReference type="Pfam" id="PF14432">
    <property type="entry name" value="DYW_deaminase"/>
    <property type="match status" value="1"/>
</dbReference>
<feature type="domain" description="DYW" evidence="3">
    <location>
        <begin position="446"/>
        <end position="538"/>
    </location>
</feature>
<dbReference type="GO" id="GO:0003723">
    <property type="term" value="F:RNA binding"/>
    <property type="evidence" value="ECO:0007669"/>
    <property type="project" value="InterPro"/>
</dbReference>
<proteinExistence type="predicted"/>
<evidence type="ECO:0000313" key="4">
    <source>
        <dbReference type="EMBL" id="KAF6167682.1"/>
    </source>
</evidence>
<dbReference type="Pfam" id="PF12854">
    <property type="entry name" value="PPR_1"/>
    <property type="match status" value="1"/>
</dbReference>
<accession>A0A7J7NL55</accession>
<evidence type="ECO:0000313" key="5">
    <source>
        <dbReference type="Proteomes" id="UP000541444"/>
    </source>
</evidence>
<evidence type="ECO:0000259" key="3">
    <source>
        <dbReference type="Pfam" id="PF14432"/>
    </source>
</evidence>
<dbReference type="AlphaFoldDB" id="A0A7J7NL55"/>
<organism evidence="4 5">
    <name type="scientific">Kingdonia uniflora</name>
    <dbReference type="NCBI Taxonomy" id="39325"/>
    <lineage>
        <taxon>Eukaryota</taxon>
        <taxon>Viridiplantae</taxon>
        <taxon>Streptophyta</taxon>
        <taxon>Embryophyta</taxon>
        <taxon>Tracheophyta</taxon>
        <taxon>Spermatophyta</taxon>
        <taxon>Magnoliopsida</taxon>
        <taxon>Ranunculales</taxon>
        <taxon>Circaeasteraceae</taxon>
        <taxon>Kingdonia</taxon>
    </lineage>
</organism>
<comment type="caution">
    <text evidence="4">The sequence shown here is derived from an EMBL/GenBank/DDBJ whole genome shotgun (WGS) entry which is preliminary data.</text>
</comment>
<dbReference type="OrthoDB" id="411581at2759"/>
<dbReference type="Pfam" id="PF01535">
    <property type="entry name" value="PPR"/>
    <property type="match status" value="1"/>
</dbReference>
<protein>
    <recommendedName>
        <fullName evidence="3">DYW domain-containing protein</fullName>
    </recommendedName>
</protein>
<dbReference type="InterPro" id="IPR011990">
    <property type="entry name" value="TPR-like_helical_dom_sf"/>
</dbReference>